<evidence type="ECO:0008006" key="4">
    <source>
        <dbReference type="Google" id="ProtNLM"/>
    </source>
</evidence>
<dbReference type="EMBL" id="VUNS01000001">
    <property type="protein sequence ID" value="MST95584.1"/>
    <property type="molecule type" value="Genomic_DNA"/>
</dbReference>
<proteinExistence type="predicted"/>
<dbReference type="Proteomes" id="UP000435649">
    <property type="component" value="Unassembled WGS sequence"/>
</dbReference>
<comment type="caution">
    <text evidence="2">The sequence shown here is derived from an EMBL/GenBank/DDBJ whole genome shotgun (WGS) entry which is preliminary data.</text>
</comment>
<accession>A0A844FXX4</accession>
<evidence type="ECO:0000256" key="1">
    <source>
        <dbReference type="SAM" id="SignalP"/>
    </source>
</evidence>
<feature type="signal peptide" evidence="1">
    <location>
        <begin position="1"/>
        <end position="18"/>
    </location>
</feature>
<keyword evidence="3" id="KW-1185">Reference proteome</keyword>
<sequence>MNRSLFAAAFLLPVFGFAATVFDPGAGPVALRVNQSDNRQQSVTASESPDGRPMLHAKWNCAAANYLEFSLSQPVALPEFRDGELAVDVFVPDNAAIGKFNLRVTDSQGETLQYQLPNDQLKPGRQTIRCRLTDTNRNSWGAQKNGKIDFPARVTGMSIDFNRKEGDGELWIGKVDFTPTAFDAGELLADTATAPVIVGQAAARGQSATVEEAGGRQALRLNWDAAKARWLEFSFRNPLPPIDEFDSARFDVELLIPENFEGRRVNLRLADKSGETFQFALPTEGLTPGWHTVQLRISKSGAPNRGVWGGDQNRQLDFPVRVSGISVDYPAGSGAGTVALGTIRIAR</sequence>
<dbReference type="AlphaFoldDB" id="A0A844FXX4"/>
<protein>
    <recommendedName>
        <fullName evidence="4">Carbohydrate binding protein with CBM9 domain</fullName>
    </recommendedName>
</protein>
<feature type="chain" id="PRO_5032637352" description="Carbohydrate binding protein with CBM9 domain" evidence="1">
    <location>
        <begin position="19"/>
        <end position="347"/>
    </location>
</feature>
<evidence type="ECO:0000313" key="2">
    <source>
        <dbReference type="EMBL" id="MST95584.1"/>
    </source>
</evidence>
<dbReference type="RefSeq" id="WP_154416672.1">
    <property type="nucleotide sequence ID" value="NZ_CALXOB010000042.1"/>
</dbReference>
<evidence type="ECO:0000313" key="3">
    <source>
        <dbReference type="Proteomes" id="UP000435649"/>
    </source>
</evidence>
<organism evidence="2 3">
    <name type="scientific">Victivallis lenta</name>
    <dbReference type="NCBI Taxonomy" id="2606640"/>
    <lineage>
        <taxon>Bacteria</taxon>
        <taxon>Pseudomonadati</taxon>
        <taxon>Lentisphaerota</taxon>
        <taxon>Lentisphaeria</taxon>
        <taxon>Victivallales</taxon>
        <taxon>Victivallaceae</taxon>
        <taxon>Victivallis</taxon>
    </lineage>
</organism>
<keyword evidence="1" id="KW-0732">Signal</keyword>
<name>A0A844FXX4_9BACT</name>
<gene>
    <name evidence="2" type="ORF">FYJ85_00785</name>
</gene>
<reference evidence="2 3" key="1">
    <citation type="submission" date="2019-08" db="EMBL/GenBank/DDBJ databases">
        <title>In-depth cultivation of the pig gut microbiome towards novel bacterial diversity and tailored functional studies.</title>
        <authorList>
            <person name="Wylensek D."/>
            <person name="Hitch T.C.A."/>
            <person name="Clavel T."/>
        </authorList>
    </citation>
    <scope>NUCLEOTIDE SEQUENCE [LARGE SCALE GENOMIC DNA]</scope>
    <source>
        <strain evidence="2 3">BBE-744-WT-12</strain>
    </source>
</reference>